<dbReference type="InterPro" id="IPR013249">
    <property type="entry name" value="RNA_pol_sigma70_r4_t2"/>
</dbReference>
<reference evidence="8" key="2">
    <citation type="submission" date="2023-01" db="EMBL/GenBank/DDBJ databases">
        <title>Human gut microbiome strain richness.</title>
        <authorList>
            <person name="Chen-Liaw A."/>
        </authorList>
    </citation>
    <scope>NUCLEOTIDE SEQUENCE</scope>
    <source>
        <strain evidence="8">B1_m1001713B170214d0_201011</strain>
    </source>
</reference>
<dbReference type="GO" id="GO:0016987">
    <property type="term" value="F:sigma factor activity"/>
    <property type="evidence" value="ECO:0007669"/>
    <property type="project" value="UniProtKB-KW"/>
</dbReference>
<evidence type="ECO:0000256" key="3">
    <source>
        <dbReference type="ARBA" id="ARBA00023082"/>
    </source>
</evidence>
<dbReference type="RefSeq" id="WP_003501764.1">
    <property type="nucleotide sequence ID" value="NZ_BAABZD010000002.1"/>
</dbReference>
<evidence type="ECO:0000313" key="9">
    <source>
        <dbReference type="Proteomes" id="UP001203136"/>
    </source>
</evidence>
<gene>
    <name evidence="7" type="ORF">K5I21_14560</name>
    <name evidence="8" type="ORF">PM006_02365</name>
</gene>
<dbReference type="EMBL" id="JAINVB010000001">
    <property type="protein sequence ID" value="MCK0087074.1"/>
    <property type="molecule type" value="Genomic_DNA"/>
</dbReference>
<dbReference type="Pfam" id="PF08281">
    <property type="entry name" value="Sigma70_r4_2"/>
    <property type="match status" value="1"/>
</dbReference>
<sequence length="196" mass="22561">MFLMGIFTTLEEAVAYDKLSDEKLLLRVAQGDKEAFQRLYQNTDKTIYGFILSILRNPQDAEEIMQETYLKIWTSAAGYKSQGKPLAWMFTIARNLCYMKFRDQKREADIGLSDLSEGELGEFCPQIEDAADKMVLKAALHILNEEERQIVLLHTTAGMKHREIAADLEMPLATVLSKYNRAMKKLQKHLREEGEH</sequence>
<dbReference type="AlphaFoldDB" id="A0AAW5F5E2"/>
<evidence type="ECO:0000256" key="4">
    <source>
        <dbReference type="ARBA" id="ARBA00023163"/>
    </source>
</evidence>
<dbReference type="PANTHER" id="PTHR43133:SF62">
    <property type="entry name" value="RNA POLYMERASE SIGMA FACTOR SIGZ"/>
    <property type="match status" value="1"/>
</dbReference>
<dbReference type="InterPro" id="IPR013324">
    <property type="entry name" value="RNA_pol_sigma_r3/r4-like"/>
</dbReference>
<dbReference type="Proteomes" id="UP001203136">
    <property type="component" value="Unassembled WGS sequence"/>
</dbReference>
<dbReference type="EMBL" id="JAQLGM010000003">
    <property type="protein sequence ID" value="MDB1999040.1"/>
    <property type="molecule type" value="Genomic_DNA"/>
</dbReference>
<keyword evidence="2" id="KW-0805">Transcription regulation</keyword>
<dbReference type="Pfam" id="PF04542">
    <property type="entry name" value="Sigma70_r2"/>
    <property type="match status" value="1"/>
</dbReference>
<evidence type="ECO:0000313" key="8">
    <source>
        <dbReference type="EMBL" id="MDB1999040.1"/>
    </source>
</evidence>
<dbReference type="InterPro" id="IPR013325">
    <property type="entry name" value="RNA_pol_sigma_r2"/>
</dbReference>
<comment type="caution">
    <text evidence="7">The sequence shown here is derived from an EMBL/GenBank/DDBJ whole genome shotgun (WGS) entry which is preliminary data.</text>
</comment>
<dbReference type="InterPro" id="IPR036388">
    <property type="entry name" value="WH-like_DNA-bd_sf"/>
</dbReference>
<feature type="domain" description="RNA polymerase sigma factor 70 region 4 type 2" evidence="6">
    <location>
        <begin position="136"/>
        <end position="186"/>
    </location>
</feature>
<dbReference type="Proteomes" id="UP001300871">
    <property type="component" value="Unassembled WGS sequence"/>
</dbReference>
<dbReference type="PANTHER" id="PTHR43133">
    <property type="entry name" value="RNA POLYMERASE ECF-TYPE SIGMA FACTO"/>
    <property type="match status" value="1"/>
</dbReference>
<dbReference type="Gene3D" id="1.10.1740.10">
    <property type="match status" value="1"/>
</dbReference>
<evidence type="ECO:0000313" key="7">
    <source>
        <dbReference type="EMBL" id="MCK0087074.1"/>
    </source>
</evidence>
<dbReference type="SUPFAM" id="SSF88659">
    <property type="entry name" value="Sigma3 and sigma4 domains of RNA polymerase sigma factors"/>
    <property type="match status" value="1"/>
</dbReference>
<evidence type="ECO:0000259" key="5">
    <source>
        <dbReference type="Pfam" id="PF04542"/>
    </source>
</evidence>
<evidence type="ECO:0000259" key="6">
    <source>
        <dbReference type="Pfam" id="PF08281"/>
    </source>
</evidence>
<evidence type="ECO:0000256" key="2">
    <source>
        <dbReference type="ARBA" id="ARBA00023015"/>
    </source>
</evidence>
<dbReference type="InterPro" id="IPR007627">
    <property type="entry name" value="RNA_pol_sigma70_r2"/>
</dbReference>
<dbReference type="InterPro" id="IPR014284">
    <property type="entry name" value="RNA_pol_sigma-70_dom"/>
</dbReference>
<dbReference type="GeneID" id="57969744"/>
<accession>A0AAW5F5E2</accession>
<dbReference type="Gene3D" id="1.10.10.10">
    <property type="entry name" value="Winged helix-like DNA-binding domain superfamily/Winged helix DNA-binding domain"/>
    <property type="match status" value="1"/>
</dbReference>
<evidence type="ECO:0000256" key="1">
    <source>
        <dbReference type="ARBA" id="ARBA00010641"/>
    </source>
</evidence>
<organism evidence="7 9">
    <name type="scientific">Clostridium symbiosum</name>
    <name type="common">Bacteroides symbiosus</name>
    <dbReference type="NCBI Taxonomy" id="1512"/>
    <lineage>
        <taxon>Bacteria</taxon>
        <taxon>Bacillati</taxon>
        <taxon>Bacillota</taxon>
        <taxon>Clostridia</taxon>
        <taxon>Lachnospirales</taxon>
        <taxon>Lachnospiraceae</taxon>
        <taxon>Otoolea</taxon>
    </lineage>
</organism>
<dbReference type="InterPro" id="IPR039425">
    <property type="entry name" value="RNA_pol_sigma-70-like"/>
</dbReference>
<name>A0AAW5F5E2_CLOSY</name>
<keyword evidence="3" id="KW-0731">Sigma factor</keyword>
<reference evidence="7" key="1">
    <citation type="journal article" date="2022" name="Cell Host Microbe">
        <title>Colonization of the live biotherapeutic product VE303 and modulation of the microbiota and metabolites in healthy volunteers.</title>
        <authorList>
            <person name="Dsouza M."/>
            <person name="Menon R."/>
            <person name="Crossette E."/>
            <person name="Bhattarai S.K."/>
            <person name="Schneider J."/>
            <person name="Kim Y.G."/>
            <person name="Reddy S."/>
            <person name="Caballero S."/>
            <person name="Felix C."/>
            <person name="Cornacchione L."/>
            <person name="Hendrickson J."/>
            <person name="Watson A.R."/>
            <person name="Minot S.S."/>
            <person name="Greenfield N."/>
            <person name="Schopf L."/>
            <person name="Szabady R."/>
            <person name="Patarroyo J."/>
            <person name="Smith W."/>
            <person name="Harrison P."/>
            <person name="Kuijper E.J."/>
            <person name="Kelly C.P."/>
            <person name="Olle B."/>
            <person name="Bobilev D."/>
            <person name="Silber J.L."/>
            <person name="Bucci V."/>
            <person name="Roberts B."/>
            <person name="Faith J."/>
            <person name="Norman J.M."/>
        </authorList>
    </citation>
    <scope>NUCLEOTIDE SEQUENCE</scope>
    <source>
        <strain evidence="7">VE303-04</strain>
    </source>
</reference>
<dbReference type="GO" id="GO:0006352">
    <property type="term" value="P:DNA-templated transcription initiation"/>
    <property type="evidence" value="ECO:0007669"/>
    <property type="project" value="InterPro"/>
</dbReference>
<keyword evidence="4" id="KW-0804">Transcription</keyword>
<comment type="similarity">
    <text evidence="1">Belongs to the sigma-70 factor family. ECF subfamily.</text>
</comment>
<dbReference type="NCBIfam" id="TIGR02937">
    <property type="entry name" value="sigma70-ECF"/>
    <property type="match status" value="1"/>
</dbReference>
<protein>
    <submittedName>
        <fullName evidence="7">RNA polymerase sigma factor</fullName>
    </submittedName>
</protein>
<feature type="domain" description="RNA polymerase sigma-70 region 2" evidence="5">
    <location>
        <begin position="40"/>
        <end position="106"/>
    </location>
</feature>
<proteinExistence type="inferred from homology"/>
<dbReference type="GO" id="GO:0003677">
    <property type="term" value="F:DNA binding"/>
    <property type="evidence" value="ECO:0007669"/>
    <property type="project" value="InterPro"/>
</dbReference>
<dbReference type="SUPFAM" id="SSF88946">
    <property type="entry name" value="Sigma2 domain of RNA polymerase sigma factors"/>
    <property type="match status" value="1"/>
</dbReference>